<evidence type="ECO:0000256" key="5">
    <source>
        <dbReference type="ARBA" id="ARBA00022729"/>
    </source>
</evidence>
<evidence type="ECO:0000256" key="6">
    <source>
        <dbReference type="ARBA" id="ARBA00023136"/>
    </source>
</evidence>
<evidence type="ECO:0000256" key="7">
    <source>
        <dbReference type="ARBA" id="ARBA00023237"/>
    </source>
</evidence>
<dbReference type="NCBIfam" id="TIGR01376">
    <property type="entry name" value="POMP_repeat"/>
    <property type="match status" value="1"/>
</dbReference>
<feature type="compositionally biased region" description="Polar residues" evidence="8">
    <location>
        <begin position="47"/>
        <end position="65"/>
    </location>
</feature>
<proteinExistence type="predicted"/>
<evidence type="ECO:0000256" key="2">
    <source>
        <dbReference type="ARBA" id="ARBA00004442"/>
    </source>
</evidence>
<keyword evidence="7" id="KW-0998">Cell outer membrane</keyword>
<name>A0ABT5BJX5_9BACT</name>
<gene>
    <name evidence="9" type="ORF">POL58_42230</name>
</gene>
<dbReference type="PROSITE" id="PS51257">
    <property type="entry name" value="PROKAR_LIPOPROTEIN"/>
    <property type="match status" value="1"/>
</dbReference>
<dbReference type="Gene3D" id="2.160.20.10">
    <property type="entry name" value="Single-stranded right-handed beta-helix, Pectin lyase-like"/>
    <property type="match status" value="1"/>
</dbReference>
<dbReference type="Pfam" id="PF02415">
    <property type="entry name" value="Chlam_PMP"/>
    <property type="match status" value="1"/>
</dbReference>
<dbReference type="InterPro" id="IPR003368">
    <property type="entry name" value="POMP_repeat"/>
</dbReference>
<organism evidence="9 10">
    <name type="scientific">Nannocystis radixulma</name>
    <dbReference type="NCBI Taxonomy" id="2995305"/>
    <lineage>
        <taxon>Bacteria</taxon>
        <taxon>Pseudomonadati</taxon>
        <taxon>Myxococcota</taxon>
        <taxon>Polyangia</taxon>
        <taxon>Nannocystales</taxon>
        <taxon>Nannocystaceae</taxon>
        <taxon>Nannocystis</taxon>
    </lineage>
</organism>
<keyword evidence="4" id="KW-0964">Secreted</keyword>
<accession>A0ABT5BJX5</accession>
<dbReference type="EMBL" id="JAQNDN010000024">
    <property type="protein sequence ID" value="MDC0674443.1"/>
    <property type="molecule type" value="Genomic_DNA"/>
</dbReference>
<evidence type="ECO:0000256" key="3">
    <source>
        <dbReference type="ARBA" id="ARBA00004613"/>
    </source>
</evidence>
<sequence length="460" mass="46294">MQRHLAALLGLGLVAATGGCNSGTGSTSGTETDSGASTDGASDGSTQGSVSTDSTASSPTEGVTESETDATSVGTTSTGESPTTSEGTTSTGESTTSEGITSTGESTTTSAVSDSDGTSEGTTTEGTTTTSGTTTGDDTTAGTTEGTTTGDDTGDVPEFVAECDDDPANPVIVTVSPNVSARFPTIVAGLASASDGSVIEVCPGTYSDKIEVTVDITLRGAGADKTIIDGGGFHFNLGAGSAVVEGFGFTNCNAKIPSGWNIASSGAISMNDTYGVQETLTVRDCRFFENSAEYGAAIHVSGSNNGGKNPDVYVETSVFENNTATGEGGAIASYGRVHITDSTFVENVARTGGALALSYGCTDATVCDITSTVIKKNHATGSGTYEGGGGIFIDDCGLDCLGGLTVVDSDLGFGAAEENTNYQDLPEDVLINDDEAPWNRYGWYYNNVSFTCSDGTCEMP</sequence>
<evidence type="ECO:0000256" key="1">
    <source>
        <dbReference type="ARBA" id="ARBA00004196"/>
    </source>
</evidence>
<evidence type="ECO:0000256" key="4">
    <source>
        <dbReference type="ARBA" id="ARBA00022525"/>
    </source>
</evidence>
<comment type="subcellular location">
    <subcellularLocation>
        <location evidence="1">Cell envelope</location>
    </subcellularLocation>
    <subcellularLocation>
        <location evidence="2">Cell outer membrane</location>
    </subcellularLocation>
    <subcellularLocation>
        <location evidence="3">Secreted</location>
    </subcellularLocation>
</comment>
<feature type="region of interest" description="Disordered" evidence="8">
    <location>
        <begin position="19"/>
        <end position="157"/>
    </location>
</feature>
<evidence type="ECO:0000256" key="8">
    <source>
        <dbReference type="SAM" id="MobiDB-lite"/>
    </source>
</evidence>
<dbReference type="SUPFAM" id="SSF51126">
    <property type="entry name" value="Pectin lyase-like"/>
    <property type="match status" value="1"/>
</dbReference>
<reference evidence="9 10" key="1">
    <citation type="submission" date="2022-11" db="EMBL/GenBank/DDBJ databases">
        <title>Minimal conservation of predation-associated metabolite biosynthetic gene clusters underscores biosynthetic potential of Myxococcota including descriptions for ten novel species: Archangium lansinium sp. nov., Myxococcus landrumus sp. nov., Nannocystis bai.</title>
        <authorList>
            <person name="Ahearne A."/>
            <person name="Stevens C."/>
            <person name="Dowd S."/>
        </authorList>
    </citation>
    <scope>NUCLEOTIDE SEQUENCE [LARGE SCALE GENOMIC DNA]</scope>
    <source>
        <strain evidence="9 10">NCELM</strain>
    </source>
</reference>
<feature type="compositionally biased region" description="Low complexity" evidence="8">
    <location>
        <begin position="71"/>
        <end position="151"/>
    </location>
</feature>
<keyword evidence="6" id="KW-0472">Membrane</keyword>
<dbReference type="RefSeq" id="WP_272008686.1">
    <property type="nucleotide sequence ID" value="NZ_JAQNDN010000024.1"/>
</dbReference>
<dbReference type="Proteomes" id="UP001217838">
    <property type="component" value="Unassembled WGS sequence"/>
</dbReference>
<comment type="caution">
    <text evidence="9">The sequence shown here is derived from an EMBL/GenBank/DDBJ whole genome shotgun (WGS) entry which is preliminary data.</text>
</comment>
<keyword evidence="10" id="KW-1185">Reference proteome</keyword>
<protein>
    <recommendedName>
        <fullName evidence="11">DUF1565 domain-containing protein</fullName>
    </recommendedName>
</protein>
<dbReference type="InterPro" id="IPR012334">
    <property type="entry name" value="Pectin_lyas_fold"/>
</dbReference>
<dbReference type="InterPro" id="IPR011050">
    <property type="entry name" value="Pectin_lyase_fold/virulence"/>
</dbReference>
<evidence type="ECO:0008006" key="11">
    <source>
        <dbReference type="Google" id="ProtNLM"/>
    </source>
</evidence>
<evidence type="ECO:0000313" key="9">
    <source>
        <dbReference type="EMBL" id="MDC0674443.1"/>
    </source>
</evidence>
<keyword evidence="5" id="KW-0732">Signal</keyword>
<feature type="compositionally biased region" description="Low complexity" evidence="8">
    <location>
        <begin position="19"/>
        <end position="46"/>
    </location>
</feature>
<evidence type="ECO:0000313" key="10">
    <source>
        <dbReference type="Proteomes" id="UP001217838"/>
    </source>
</evidence>